<dbReference type="Proteomes" id="UP000035680">
    <property type="component" value="Unassembled WGS sequence"/>
</dbReference>
<sequence>MNAIRLGSGALRELRIHLCLTGKSSHGVRSFIENEYVNLKKANPDFPILIREASGVQPKLWARFEKGVEEAVSLEDLSKDEILRLVANISTKEAV</sequence>
<keyword evidence="14" id="KW-1185">Reference proteome</keyword>
<comment type="similarity">
    <text evidence="3">Belongs to the complex I NDUFA2 subunit family.</text>
</comment>
<keyword evidence="5" id="KW-0813">Transport</keyword>
<comment type="subcellular location">
    <subcellularLocation>
        <location evidence="2">Mitochondrion inner membrane</location>
        <topology evidence="2">Peripheral membrane protein</topology>
        <orientation evidence="2">Matrix side</orientation>
    </subcellularLocation>
</comment>
<evidence type="ECO:0000256" key="3">
    <source>
        <dbReference type="ARBA" id="ARBA00008939"/>
    </source>
</evidence>
<dbReference type="Gene3D" id="3.40.30.10">
    <property type="entry name" value="Glutaredoxin"/>
    <property type="match status" value="1"/>
</dbReference>
<evidence type="ECO:0000256" key="4">
    <source>
        <dbReference type="ARBA" id="ARBA00016394"/>
    </source>
</evidence>
<evidence type="ECO:0000256" key="9">
    <source>
        <dbReference type="ARBA" id="ARBA00023128"/>
    </source>
</evidence>
<dbReference type="WBParaSite" id="SVE_1091900.1">
    <property type="protein sequence ID" value="SVE_1091900.1"/>
    <property type="gene ID" value="SVE_1091900"/>
</dbReference>
<dbReference type="PANTHER" id="PTHR12878">
    <property type="entry name" value="NADH-UBIQUINONE OXIDOREDUCTASE B8 SUBUNIT"/>
    <property type="match status" value="1"/>
</dbReference>
<dbReference type="SUPFAM" id="SSF52833">
    <property type="entry name" value="Thioredoxin-like"/>
    <property type="match status" value="1"/>
</dbReference>
<comment type="function">
    <text evidence="1">Accessory subunit of the mitochondrial membrane respiratory chain NADH dehydrogenase (Complex I), that is believed not to be involved in catalysis. Complex I functions in the transfer of electrons from NADH to the respiratory chain. The immediate electron acceptor for the enzyme is believed to be ubiquinone.</text>
</comment>
<dbReference type="InterPro" id="IPR036249">
    <property type="entry name" value="Thioredoxin-like_sf"/>
</dbReference>
<proteinExistence type="inferred from homology"/>
<name>A0A0K0FP67_STRVS</name>
<dbReference type="GO" id="GO:0005743">
    <property type="term" value="C:mitochondrial inner membrane"/>
    <property type="evidence" value="ECO:0007669"/>
    <property type="project" value="UniProtKB-SubCell"/>
</dbReference>
<dbReference type="SMART" id="SM00916">
    <property type="entry name" value="L51_S25_CI-B8"/>
    <property type="match status" value="1"/>
</dbReference>
<keyword evidence="6" id="KW-0679">Respiratory chain</keyword>
<evidence type="ECO:0000256" key="1">
    <source>
        <dbReference type="ARBA" id="ARBA00003195"/>
    </source>
</evidence>
<keyword evidence="10" id="KW-0472">Membrane</keyword>
<protein>
    <recommendedName>
        <fullName evidence="4">NADH dehydrogenase [ubiquinone] 1 alpha subcomplex subunit 2</fullName>
    </recommendedName>
    <alternativeName>
        <fullName evidence="11">Complex I-B8</fullName>
    </alternativeName>
    <alternativeName>
        <fullName evidence="12">NADH-ubiquinone oxidoreductase B8 subunit</fullName>
    </alternativeName>
</protein>
<dbReference type="PIRSF" id="PIRSF005822">
    <property type="entry name" value="NDUA2"/>
    <property type="match status" value="1"/>
</dbReference>
<evidence type="ECO:0000256" key="8">
    <source>
        <dbReference type="ARBA" id="ARBA00022982"/>
    </source>
</evidence>
<evidence type="ECO:0000256" key="7">
    <source>
        <dbReference type="ARBA" id="ARBA00022792"/>
    </source>
</evidence>
<reference evidence="15" key="2">
    <citation type="submission" date="2015-08" db="UniProtKB">
        <authorList>
            <consortium name="WormBaseParasite"/>
        </authorList>
    </citation>
    <scope>IDENTIFICATION</scope>
</reference>
<dbReference type="Pfam" id="PF05047">
    <property type="entry name" value="L51_S25_CI-B8"/>
    <property type="match status" value="1"/>
</dbReference>
<keyword evidence="9" id="KW-0496">Mitochondrion</keyword>
<dbReference type="STRING" id="75913.A0A0K0FP67"/>
<feature type="domain" description="Ribosomal protein/NADH dehydrogenase" evidence="13">
    <location>
        <begin position="20"/>
        <end position="93"/>
    </location>
</feature>
<evidence type="ECO:0000256" key="5">
    <source>
        <dbReference type="ARBA" id="ARBA00022448"/>
    </source>
</evidence>
<evidence type="ECO:0000313" key="14">
    <source>
        <dbReference type="Proteomes" id="UP000035680"/>
    </source>
</evidence>
<dbReference type="InterPro" id="IPR007741">
    <property type="entry name" value="Ribosomal_mL43/mS25/NADH_DH"/>
</dbReference>
<evidence type="ECO:0000256" key="12">
    <source>
        <dbReference type="ARBA" id="ARBA00032513"/>
    </source>
</evidence>
<reference evidence="14" key="1">
    <citation type="submission" date="2014-07" db="EMBL/GenBank/DDBJ databases">
        <authorList>
            <person name="Martin A.A"/>
            <person name="De Silva N."/>
        </authorList>
    </citation>
    <scope>NUCLEOTIDE SEQUENCE</scope>
</reference>
<evidence type="ECO:0000256" key="2">
    <source>
        <dbReference type="ARBA" id="ARBA00004443"/>
    </source>
</evidence>
<accession>A0A0K0FP67</accession>
<dbReference type="PANTHER" id="PTHR12878:SF0">
    <property type="entry name" value="NADH DEHYDROGENASE [UBIQUINONE] 1 ALPHA SUBCOMPLEX SUBUNIT 2"/>
    <property type="match status" value="1"/>
</dbReference>
<dbReference type="InterPro" id="IPR016464">
    <property type="entry name" value="NADH_Ub_cplx-1_asu_su-2"/>
</dbReference>
<evidence type="ECO:0000256" key="6">
    <source>
        <dbReference type="ARBA" id="ARBA00022660"/>
    </source>
</evidence>
<dbReference type="AlphaFoldDB" id="A0A0K0FP67"/>
<evidence type="ECO:0000256" key="10">
    <source>
        <dbReference type="ARBA" id="ARBA00023136"/>
    </source>
</evidence>
<organism evidence="14 15">
    <name type="scientific">Strongyloides venezuelensis</name>
    <name type="common">Threadworm</name>
    <dbReference type="NCBI Taxonomy" id="75913"/>
    <lineage>
        <taxon>Eukaryota</taxon>
        <taxon>Metazoa</taxon>
        <taxon>Ecdysozoa</taxon>
        <taxon>Nematoda</taxon>
        <taxon>Chromadorea</taxon>
        <taxon>Rhabditida</taxon>
        <taxon>Tylenchina</taxon>
        <taxon>Panagrolaimomorpha</taxon>
        <taxon>Strongyloidoidea</taxon>
        <taxon>Strongyloididae</taxon>
        <taxon>Strongyloides</taxon>
    </lineage>
</organism>
<evidence type="ECO:0000256" key="11">
    <source>
        <dbReference type="ARBA" id="ARBA00031441"/>
    </source>
</evidence>
<evidence type="ECO:0000259" key="13">
    <source>
        <dbReference type="SMART" id="SM00916"/>
    </source>
</evidence>
<evidence type="ECO:0000313" key="15">
    <source>
        <dbReference type="WBParaSite" id="SVE_1091900.1"/>
    </source>
</evidence>
<keyword evidence="8" id="KW-0249">Electron transport</keyword>
<keyword evidence="7" id="KW-0999">Mitochondrion inner membrane</keyword>